<sequence>MLIQNLKPIKDKLEIVEEKIDQLLSSANPTGLTFTPLTLQPTYESNSSNGWHIAPQNLQALYDSDSSSASNLFEVVGGVAWANGEIILLPGVAIPQFTRINFKVGLRNSNNNRCMFELAAFNVSFSSYVNLWSYFGTLSNTQDLIANIDVIIPYVWDRLRFKMWDTTSWAPQARFYDLKVWEVS</sequence>
<comment type="caution">
    <text evidence="1">The sequence shown here is derived from an EMBL/GenBank/DDBJ whole genome shotgun (WGS) entry which is preliminary data.</text>
</comment>
<dbReference type="STRING" id="454136.NIES2119_09965"/>
<gene>
    <name evidence="1" type="ORF">NIES2119_09965</name>
</gene>
<proteinExistence type="predicted"/>
<accession>A0A1U7IM35</accession>
<evidence type="ECO:0000313" key="2">
    <source>
        <dbReference type="Proteomes" id="UP000185860"/>
    </source>
</evidence>
<name>A0A1U7IM35_9CYAN</name>
<reference evidence="1 2" key="1">
    <citation type="submission" date="2016-11" db="EMBL/GenBank/DDBJ databases">
        <title>Draft Genome Sequences of Nine Cyanobacterial Strains from Diverse Habitats.</title>
        <authorList>
            <person name="Zhu T."/>
            <person name="Hou S."/>
            <person name="Lu X."/>
            <person name="Hess W.R."/>
        </authorList>
    </citation>
    <scope>NUCLEOTIDE SEQUENCE [LARGE SCALE GENOMIC DNA]</scope>
    <source>
        <strain evidence="1 2">IAM M-71</strain>
    </source>
</reference>
<organism evidence="1 2">
    <name type="scientific">[Phormidium ambiguum] IAM M-71</name>
    <dbReference type="NCBI Taxonomy" id="454136"/>
    <lineage>
        <taxon>Bacteria</taxon>
        <taxon>Bacillati</taxon>
        <taxon>Cyanobacteriota</taxon>
        <taxon>Cyanophyceae</taxon>
        <taxon>Oscillatoriophycideae</taxon>
        <taxon>Aerosakkonematales</taxon>
        <taxon>Aerosakkonemataceae</taxon>
        <taxon>Floridanema</taxon>
    </lineage>
</organism>
<dbReference type="AlphaFoldDB" id="A0A1U7IM35"/>
<protein>
    <submittedName>
        <fullName evidence="1">Uncharacterized protein</fullName>
    </submittedName>
</protein>
<dbReference type="Proteomes" id="UP000185860">
    <property type="component" value="Unassembled WGS sequence"/>
</dbReference>
<dbReference type="RefSeq" id="WP_073593320.1">
    <property type="nucleotide sequence ID" value="NZ_MRCE01000008.1"/>
</dbReference>
<evidence type="ECO:0000313" key="1">
    <source>
        <dbReference type="EMBL" id="OKH38353.1"/>
    </source>
</evidence>
<dbReference type="EMBL" id="MRCE01000008">
    <property type="protein sequence ID" value="OKH38353.1"/>
    <property type="molecule type" value="Genomic_DNA"/>
</dbReference>